<evidence type="ECO:0000313" key="2">
    <source>
        <dbReference type="EMBL" id="KKN83531.1"/>
    </source>
</evidence>
<dbReference type="InterPro" id="IPR036388">
    <property type="entry name" value="WH-like_DNA-bd_sf"/>
</dbReference>
<dbReference type="InterPro" id="IPR016032">
    <property type="entry name" value="Sig_transdc_resp-reg_C-effctor"/>
</dbReference>
<name>A0A0F9WCH9_9ZZZZ</name>
<dbReference type="EMBL" id="LAZR01000183">
    <property type="protein sequence ID" value="KKN83531.1"/>
    <property type="molecule type" value="Genomic_DNA"/>
</dbReference>
<dbReference type="Gene3D" id="1.10.10.10">
    <property type="entry name" value="Winged helix-like DNA-binding domain superfamily/Winged helix DNA-binding domain"/>
    <property type="match status" value="1"/>
</dbReference>
<dbReference type="InterPro" id="IPR000792">
    <property type="entry name" value="Tscrpt_reg_LuxR_C"/>
</dbReference>
<organism evidence="2">
    <name type="scientific">marine sediment metagenome</name>
    <dbReference type="NCBI Taxonomy" id="412755"/>
    <lineage>
        <taxon>unclassified sequences</taxon>
        <taxon>metagenomes</taxon>
        <taxon>ecological metagenomes</taxon>
    </lineage>
</organism>
<sequence length="68" mass="7691">MLTRQEYKILRLVLFGYEQQEVAKRLSLNTATVSRSLDSVERKNPLLGCALGVIKKVHHQQQLAEAVA</sequence>
<dbReference type="PRINTS" id="PR00038">
    <property type="entry name" value="HTHLUXR"/>
</dbReference>
<evidence type="ECO:0000259" key="1">
    <source>
        <dbReference type="Pfam" id="PF00196"/>
    </source>
</evidence>
<dbReference type="SUPFAM" id="SSF46894">
    <property type="entry name" value="C-terminal effector domain of the bipartite response regulators"/>
    <property type="match status" value="1"/>
</dbReference>
<proteinExistence type="predicted"/>
<feature type="domain" description="HTH luxR-type" evidence="1">
    <location>
        <begin position="2"/>
        <end position="43"/>
    </location>
</feature>
<protein>
    <recommendedName>
        <fullName evidence="1">HTH luxR-type domain-containing protein</fullName>
    </recommendedName>
</protein>
<comment type="caution">
    <text evidence="2">The sequence shown here is derived from an EMBL/GenBank/DDBJ whole genome shotgun (WGS) entry which is preliminary data.</text>
</comment>
<reference evidence="2" key="1">
    <citation type="journal article" date="2015" name="Nature">
        <title>Complex archaea that bridge the gap between prokaryotes and eukaryotes.</title>
        <authorList>
            <person name="Spang A."/>
            <person name="Saw J.H."/>
            <person name="Jorgensen S.L."/>
            <person name="Zaremba-Niedzwiedzka K."/>
            <person name="Martijn J."/>
            <person name="Lind A.E."/>
            <person name="van Eijk R."/>
            <person name="Schleper C."/>
            <person name="Guy L."/>
            <person name="Ettema T.J."/>
        </authorList>
    </citation>
    <scope>NUCLEOTIDE SEQUENCE</scope>
</reference>
<dbReference type="GO" id="GO:0003677">
    <property type="term" value="F:DNA binding"/>
    <property type="evidence" value="ECO:0007669"/>
    <property type="project" value="InterPro"/>
</dbReference>
<accession>A0A0F9WCH9</accession>
<dbReference type="Pfam" id="PF00196">
    <property type="entry name" value="GerE"/>
    <property type="match status" value="1"/>
</dbReference>
<gene>
    <name evidence="2" type="ORF">LCGC14_0297700</name>
</gene>
<dbReference type="GO" id="GO:0006355">
    <property type="term" value="P:regulation of DNA-templated transcription"/>
    <property type="evidence" value="ECO:0007669"/>
    <property type="project" value="InterPro"/>
</dbReference>
<dbReference type="AlphaFoldDB" id="A0A0F9WCH9"/>